<proteinExistence type="predicted"/>
<keyword evidence="2" id="KW-1185">Reference proteome</keyword>
<evidence type="ECO:0000313" key="1">
    <source>
        <dbReference type="EMBL" id="QDV29251.1"/>
    </source>
</evidence>
<reference evidence="1 2" key="1">
    <citation type="submission" date="2019-02" db="EMBL/GenBank/DDBJ databases">
        <title>Deep-cultivation of Planctomycetes and their phenomic and genomic characterization uncovers novel biology.</title>
        <authorList>
            <person name="Wiegand S."/>
            <person name="Jogler M."/>
            <person name="Boedeker C."/>
            <person name="Pinto D."/>
            <person name="Vollmers J."/>
            <person name="Rivas-Marin E."/>
            <person name="Kohn T."/>
            <person name="Peeters S.H."/>
            <person name="Heuer A."/>
            <person name="Rast P."/>
            <person name="Oberbeckmann S."/>
            <person name="Bunk B."/>
            <person name="Jeske O."/>
            <person name="Meyerdierks A."/>
            <person name="Storesund J.E."/>
            <person name="Kallscheuer N."/>
            <person name="Luecker S."/>
            <person name="Lage O.M."/>
            <person name="Pohl T."/>
            <person name="Merkel B.J."/>
            <person name="Hornburger P."/>
            <person name="Mueller R.-W."/>
            <person name="Bruemmer F."/>
            <person name="Labrenz M."/>
            <person name="Spormann A.M."/>
            <person name="Op den Camp H."/>
            <person name="Overmann J."/>
            <person name="Amann R."/>
            <person name="Jetten M.S.M."/>
            <person name="Mascher T."/>
            <person name="Medema M.H."/>
            <person name="Devos D.P."/>
            <person name="Kaster A.-K."/>
            <person name="Ovreas L."/>
            <person name="Rohde M."/>
            <person name="Galperin M.Y."/>
            <person name="Jogler C."/>
        </authorList>
    </citation>
    <scope>NUCLEOTIDE SEQUENCE [LARGE SCALE GENOMIC DNA]</scope>
    <source>
        <strain evidence="1 2">Spb1</strain>
    </source>
</reference>
<evidence type="ECO:0000313" key="2">
    <source>
        <dbReference type="Proteomes" id="UP000315349"/>
    </source>
</evidence>
<sequence>MISPGFSAVCQQVPVRVFSPTDFAPKEMILDQKLDFVVVSFLEQLKNRFMCF</sequence>
<dbReference type="AlphaFoldDB" id="A0A518GLC4"/>
<protein>
    <submittedName>
        <fullName evidence="1">Uncharacterized protein</fullName>
    </submittedName>
</protein>
<name>A0A518GLC4_9PLAN</name>
<dbReference type="EMBL" id="CP036299">
    <property type="protein sequence ID" value="QDV29251.1"/>
    <property type="molecule type" value="Genomic_DNA"/>
</dbReference>
<organism evidence="1 2">
    <name type="scientific">Planctopirus ephydatiae</name>
    <dbReference type="NCBI Taxonomy" id="2528019"/>
    <lineage>
        <taxon>Bacteria</taxon>
        <taxon>Pseudomonadati</taxon>
        <taxon>Planctomycetota</taxon>
        <taxon>Planctomycetia</taxon>
        <taxon>Planctomycetales</taxon>
        <taxon>Planctomycetaceae</taxon>
        <taxon>Planctopirus</taxon>
    </lineage>
</organism>
<accession>A0A518GLC4</accession>
<dbReference type="KEGG" id="peh:Spb1_11310"/>
<gene>
    <name evidence="1" type="ORF">Spb1_11310</name>
</gene>
<dbReference type="Proteomes" id="UP000315349">
    <property type="component" value="Chromosome"/>
</dbReference>